<keyword evidence="2" id="KW-0479">Metal-binding</keyword>
<evidence type="ECO:0000256" key="10">
    <source>
        <dbReference type="SAM" id="SignalP"/>
    </source>
</evidence>
<dbReference type="PROSITE" id="PS51318">
    <property type="entry name" value="TAT"/>
    <property type="match status" value="1"/>
</dbReference>
<feature type="domain" description="Plastocyanin-like" evidence="13">
    <location>
        <begin position="114"/>
        <end position="206"/>
    </location>
</feature>
<dbReference type="EMBL" id="CP011129">
    <property type="protein sequence ID" value="ALN81535.1"/>
    <property type="molecule type" value="Genomic_DNA"/>
</dbReference>
<dbReference type="Proteomes" id="UP000060787">
    <property type="component" value="Chromosome"/>
</dbReference>
<evidence type="ECO:0000259" key="13">
    <source>
        <dbReference type="Pfam" id="PF07732"/>
    </source>
</evidence>
<dbReference type="PATRIC" id="fig|84531.8.peg.3426"/>
<evidence type="ECO:0000256" key="9">
    <source>
        <dbReference type="SAM" id="MobiDB-lite"/>
    </source>
</evidence>
<dbReference type="RefSeq" id="WP_057918555.1">
    <property type="nucleotide sequence ID" value="NZ_CP011129.1"/>
</dbReference>
<comment type="subunit">
    <text evidence="1">Monomer.</text>
</comment>
<dbReference type="Pfam" id="PF00394">
    <property type="entry name" value="Cu-oxidase"/>
    <property type="match status" value="1"/>
</dbReference>
<sequence length="555" mass="60896">MVNTNRRKWVLGLSAAAAAAVALPYALSQRARRSSHAAHVDADADAQAADAATPSAPAPFRQPLRIPGATGLLAETRLSAPLVLAATEAAFPIFDGAPTRIWHYAHAASAGVGINPLLRIDRGEELDVSLDNRLGEDTTIHWHGLSVDEANDGSGLRPVAPGAGKRYRFRVADRAGLYWYHAHPHGRTGAQLQHGLAGLLRVDDDEERALAASLGLPWGVRDLPLMISDKQVDADNAIVYRQGADDWIGNRLLVNWTPEPFLDVLQALYRFRIANVANARMLRLAFEHRGQSLPFHLIGSDGGLLARPWTVDDVFLAPAQRIDVLVDFSAVAAGERVLLRSLEYLAMENEDESGAFAPDPMGEHPGAAAMGEAFDLMQFCIAGCSETTPKPAKRPPAKLPERLSDLAPPPDTAGWAVRPIRLSMNQEGSWFINDWNMHTVGHEPMFRIKRGSREVWEIRNNMTSMPHPIHVHGFRFRVVSRSISPPDIRGRAVAAHGLNPQDTGWNDTVVIWPGEIVRIAIDFAQQLSGTHRYMIHCHNLEHEDMGMMVAFAVTD</sequence>
<evidence type="ECO:0000256" key="2">
    <source>
        <dbReference type="ARBA" id="ARBA00022723"/>
    </source>
</evidence>
<evidence type="ECO:0000259" key="12">
    <source>
        <dbReference type="Pfam" id="PF07731"/>
    </source>
</evidence>
<evidence type="ECO:0000256" key="4">
    <source>
        <dbReference type="ARBA" id="ARBA00038978"/>
    </source>
</evidence>
<evidence type="ECO:0000256" key="5">
    <source>
        <dbReference type="ARBA" id="ARBA00041027"/>
    </source>
</evidence>
<dbReference type="InterPro" id="IPR011706">
    <property type="entry name" value="Cu-oxidase_C"/>
</dbReference>
<comment type="catalytic activity">
    <reaction evidence="8">
        <text>4 Cu(+) + O2 + 4 H(+) = 4 Cu(2+) + 2 H2O</text>
        <dbReference type="Rhea" id="RHEA:30083"/>
        <dbReference type="ChEBI" id="CHEBI:15377"/>
        <dbReference type="ChEBI" id="CHEBI:15378"/>
        <dbReference type="ChEBI" id="CHEBI:15379"/>
        <dbReference type="ChEBI" id="CHEBI:29036"/>
        <dbReference type="ChEBI" id="CHEBI:49552"/>
        <dbReference type="EC" id="1.16.3.4"/>
    </reaction>
    <physiologicalReaction direction="left-to-right" evidence="8">
        <dbReference type="Rhea" id="RHEA:30084"/>
    </physiologicalReaction>
</comment>
<dbReference type="KEGG" id="lab:LA76x_3409"/>
<dbReference type="Gene3D" id="2.60.40.420">
    <property type="entry name" value="Cupredoxins - blue copper proteins"/>
    <property type="match status" value="3"/>
</dbReference>
<evidence type="ECO:0000256" key="1">
    <source>
        <dbReference type="ARBA" id="ARBA00011245"/>
    </source>
</evidence>
<evidence type="ECO:0000256" key="6">
    <source>
        <dbReference type="ARBA" id="ARBA00042896"/>
    </source>
</evidence>
<proteinExistence type="predicted"/>
<evidence type="ECO:0000313" key="15">
    <source>
        <dbReference type="Proteomes" id="UP000060787"/>
    </source>
</evidence>
<dbReference type="GO" id="GO:0016491">
    <property type="term" value="F:oxidoreductase activity"/>
    <property type="evidence" value="ECO:0007669"/>
    <property type="project" value="UniProtKB-KW"/>
</dbReference>
<reference evidence="14 15" key="1">
    <citation type="journal article" date="2015" name="BMC Genomics">
        <title>Comparative genomics and metabolic profiling of the genus Lysobacter.</title>
        <authorList>
            <person name="de Bruijn I."/>
            <person name="Cheng X."/>
            <person name="de Jager V."/>
            <person name="Exposito R.G."/>
            <person name="Watrous J."/>
            <person name="Patel N."/>
            <person name="Postma J."/>
            <person name="Dorrestein P.C."/>
            <person name="Kobayashi D."/>
            <person name="Raaijmakers J.M."/>
        </authorList>
    </citation>
    <scope>NUCLEOTIDE SEQUENCE [LARGE SCALE GENOMIC DNA]</scope>
    <source>
        <strain evidence="14 15">76</strain>
    </source>
</reference>
<evidence type="ECO:0000256" key="3">
    <source>
        <dbReference type="ARBA" id="ARBA00023002"/>
    </source>
</evidence>
<evidence type="ECO:0000313" key="14">
    <source>
        <dbReference type="EMBL" id="ALN81535.1"/>
    </source>
</evidence>
<evidence type="ECO:0000256" key="7">
    <source>
        <dbReference type="ARBA" id="ARBA00043090"/>
    </source>
</evidence>
<dbReference type="InterPro" id="IPR001117">
    <property type="entry name" value="Cu-oxidase_2nd"/>
</dbReference>
<dbReference type="InterPro" id="IPR006311">
    <property type="entry name" value="TAT_signal"/>
</dbReference>
<dbReference type="Pfam" id="PF07732">
    <property type="entry name" value="Cu-oxidase_3"/>
    <property type="match status" value="1"/>
</dbReference>
<evidence type="ECO:0000256" key="8">
    <source>
        <dbReference type="ARBA" id="ARBA00048092"/>
    </source>
</evidence>
<feature type="chain" id="PRO_5006596959" description="Multicopper oxidase CueO" evidence="10">
    <location>
        <begin position="23"/>
        <end position="555"/>
    </location>
</feature>
<dbReference type="InterPro" id="IPR045087">
    <property type="entry name" value="Cu-oxidase_fam"/>
</dbReference>
<feature type="signal peptide" evidence="10">
    <location>
        <begin position="1"/>
        <end position="22"/>
    </location>
</feature>
<dbReference type="EC" id="1.16.3.4" evidence="4"/>
<dbReference type="PROSITE" id="PS00080">
    <property type="entry name" value="MULTICOPPER_OXIDASE2"/>
    <property type="match status" value="1"/>
</dbReference>
<feature type="domain" description="Plastocyanin-like" evidence="12">
    <location>
        <begin position="430"/>
        <end position="554"/>
    </location>
</feature>
<dbReference type="PANTHER" id="PTHR48267:SF1">
    <property type="entry name" value="BILIRUBIN OXIDASE"/>
    <property type="match status" value="1"/>
</dbReference>
<organism evidence="14 15">
    <name type="scientific">Lysobacter antibioticus</name>
    <dbReference type="NCBI Taxonomy" id="84531"/>
    <lineage>
        <taxon>Bacteria</taxon>
        <taxon>Pseudomonadati</taxon>
        <taxon>Pseudomonadota</taxon>
        <taxon>Gammaproteobacteria</taxon>
        <taxon>Lysobacterales</taxon>
        <taxon>Lysobacteraceae</taxon>
        <taxon>Lysobacter</taxon>
    </lineage>
</organism>
<feature type="domain" description="Plastocyanin-like" evidence="11">
    <location>
        <begin position="269"/>
        <end position="330"/>
    </location>
</feature>
<dbReference type="InterPro" id="IPR002355">
    <property type="entry name" value="Cu_oxidase_Cu_BS"/>
</dbReference>
<gene>
    <name evidence="14" type="ORF">LA76x_3409</name>
</gene>
<feature type="region of interest" description="Disordered" evidence="9">
    <location>
        <begin position="38"/>
        <end position="63"/>
    </location>
</feature>
<dbReference type="eggNOG" id="COG2132">
    <property type="taxonomic scope" value="Bacteria"/>
</dbReference>
<dbReference type="GO" id="GO:0005507">
    <property type="term" value="F:copper ion binding"/>
    <property type="evidence" value="ECO:0007669"/>
    <property type="project" value="InterPro"/>
</dbReference>
<dbReference type="STRING" id="84531.LA76x_3409"/>
<dbReference type="PANTHER" id="PTHR48267">
    <property type="entry name" value="CUPREDOXIN SUPERFAMILY PROTEIN"/>
    <property type="match status" value="1"/>
</dbReference>
<name>A0A0S2FDA9_LYSAN</name>
<protein>
    <recommendedName>
        <fullName evidence="5">Multicopper oxidase CueO</fullName>
        <ecNumber evidence="4">1.16.3.4</ecNumber>
    </recommendedName>
    <alternativeName>
        <fullName evidence="6">Copper efflux oxidase</fullName>
    </alternativeName>
    <alternativeName>
        <fullName evidence="7">Cuprous oxidase</fullName>
    </alternativeName>
</protein>
<evidence type="ECO:0000259" key="11">
    <source>
        <dbReference type="Pfam" id="PF00394"/>
    </source>
</evidence>
<dbReference type="InterPro" id="IPR011707">
    <property type="entry name" value="Cu-oxidase-like_N"/>
</dbReference>
<dbReference type="InterPro" id="IPR008972">
    <property type="entry name" value="Cupredoxin"/>
</dbReference>
<feature type="compositionally biased region" description="Low complexity" evidence="9">
    <location>
        <begin position="45"/>
        <end position="59"/>
    </location>
</feature>
<feature type="region of interest" description="Disordered" evidence="9">
    <location>
        <begin position="387"/>
        <end position="410"/>
    </location>
</feature>
<keyword evidence="3" id="KW-0560">Oxidoreductase</keyword>
<dbReference type="Pfam" id="PF07731">
    <property type="entry name" value="Cu-oxidase_2"/>
    <property type="match status" value="1"/>
</dbReference>
<dbReference type="AlphaFoldDB" id="A0A0S2FDA9"/>
<accession>A0A0S2FDA9</accession>
<keyword evidence="10" id="KW-0732">Signal</keyword>
<keyword evidence="15" id="KW-1185">Reference proteome</keyword>
<dbReference type="SUPFAM" id="SSF49503">
    <property type="entry name" value="Cupredoxins"/>
    <property type="match status" value="3"/>
</dbReference>